<proteinExistence type="predicted"/>
<organism evidence="3 4">
    <name type="scientific">Luteococcus japonicus LSP_Lj1</name>
    <dbReference type="NCBI Taxonomy" id="1255658"/>
    <lineage>
        <taxon>Bacteria</taxon>
        <taxon>Bacillati</taxon>
        <taxon>Actinomycetota</taxon>
        <taxon>Actinomycetes</taxon>
        <taxon>Propionibacteriales</taxon>
        <taxon>Propionibacteriaceae</taxon>
        <taxon>Luteococcus</taxon>
    </lineage>
</organism>
<evidence type="ECO:0000313" key="3">
    <source>
        <dbReference type="EMBL" id="SJN24997.1"/>
    </source>
</evidence>
<evidence type="ECO:0000256" key="1">
    <source>
        <dbReference type="SAM" id="MobiDB-lite"/>
    </source>
</evidence>
<reference evidence="3 4" key="1">
    <citation type="submission" date="2017-02" db="EMBL/GenBank/DDBJ databases">
        <authorList>
            <person name="Peterson S.W."/>
        </authorList>
    </citation>
    <scope>NUCLEOTIDE SEQUENCE [LARGE SCALE GENOMIC DNA]</scope>
    <source>
        <strain evidence="3 4">LSP_Lj1</strain>
    </source>
</reference>
<keyword evidence="2" id="KW-0812">Transmembrane</keyword>
<protein>
    <submittedName>
        <fullName evidence="3">Uncharacterized protein</fullName>
    </submittedName>
</protein>
<accession>A0A1R4IYR6</accession>
<evidence type="ECO:0000313" key="4">
    <source>
        <dbReference type="Proteomes" id="UP000188342"/>
    </source>
</evidence>
<keyword evidence="2" id="KW-1133">Transmembrane helix</keyword>
<sequence length="104" mass="10789">MSALPFLHALESTFPGWPEYTPVSTGHMLLLTLGAPLLIGLVITGLIVGTSRRKELHASSTAAGMYDPEPAESIGTARPQRAVESATSAHDEPRGGATAAPRGV</sequence>
<dbReference type="Proteomes" id="UP000188342">
    <property type="component" value="Unassembled WGS sequence"/>
</dbReference>
<dbReference type="STRING" id="1255658.FM114_04535"/>
<dbReference type="RefSeq" id="WP_094763999.1">
    <property type="nucleotide sequence ID" value="NZ_FUKQ01000017.1"/>
</dbReference>
<feature type="region of interest" description="Disordered" evidence="1">
    <location>
        <begin position="58"/>
        <end position="104"/>
    </location>
</feature>
<dbReference type="EMBL" id="FUKQ01000017">
    <property type="protein sequence ID" value="SJN24997.1"/>
    <property type="molecule type" value="Genomic_DNA"/>
</dbReference>
<evidence type="ECO:0000256" key="2">
    <source>
        <dbReference type="SAM" id="Phobius"/>
    </source>
</evidence>
<gene>
    <name evidence="3" type="ORF">FM114_04535</name>
</gene>
<dbReference type="AlphaFoldDB" id="A0A1R4IYR6"/>
<feature type="transmembrane region" description="Helical" evidence="2">
    <location>
        <begin position="28"/>
        <end position="48"/>
    </location>
</feature>
<keyword evidence="4" id="KW-1185">Reference proteome</keyword>
<keyword evidence="2" id="KW-0472">Membrane</keyword>
<name>A0A1R4IYR6_9ACTN</name>